<dbReference type="PANTHER" id="PTHR30146:SF138">
    <property type="entry name" value="TRANSCRIPTIONAL REGULATORY PROTEIN"/>
    <property type="match status" value="1"/>
</dbReference>
<gene>
    <name evidence="6" type="ORF">F1D05_37655</name>
</gene>
<proteinExistence type="predicted"/>
<dbReference type="Pfam" id="PF00532">
    <property type="entry name" value="Peripla_BP_1"/>
    <property type="match status" value="1"/>
</dbReference>
<evidence type="ECO:0000259" key="5">
    <source>
        <dbReference type="PROSITE" id="PS50932"/>
    </source>
</evidence>
<dbReference type="PROSITE" id="PS50932">
    <property type="entry name" value="HTH_LACI_2"/>
    <property type="match status" value="1"/>
</dbReference>
<dbReference type="InterPro" id="IPR000843">
    <property type="entry name" value="HTH_LacI"/>
</dbReference>
<evidence type="ECO:0000313" key="7">
    <source>
        <dbReference type="Proteomes" id="UP000515563"/>
    </source>
</evidence>
<dbReference type="PROSITE" id="PS00356">
    <property type="entry name" value="HTH_LACI_1"/>
    <property type="match status" value="1"/>
</dbReference>
<name>A0A7G6X8L7_9ACTN</name>
<feature type="region of interest" description="Disordered" evidence="4">
    <location>
        <begin position="1"/>
        <end position="37"/>
    </location>
</feature>
<keyword evidence="3" id="KW-0804">Transcription</keyword>
<dbReference type="InterPro" id="IPR028082">
    <property type="entry name" value="Peripla_BP_I"/>
</dbReference>
<feature type="compositionally biased region" description="Low complexity" evidence="4">
    <location>
        <begin position="287"/>
        <end position="301"/>
    </location>
</feature>
<organism evidence="6 7">
    <name type="scientific">Kribbella qitaiheensis</name>
    <dbReference type="NCBI Taxonomy" id="1544730"/>
    <lineage>
        <taxon>Bacteria</taxon>
        <taxon>Bacillati</taxon>
        <taxon>Actinomycetota</taxon>
        <taxon>Actinomycetes</taxon>
        <taxon>Propionibacteriales</taxon>
        <taxon>Kribbellaceae</taxon>
        <taxon>Kribbella</taxon>
    </lineage>
</organism>
<accession>A0A7G6X8L7</accession>
<dbReference type="CDD" id="cd06267">
    <property type="entry name" value="PBP1_LacI_sugar_binding-like"/>
    <property type="match status" value="1"/>
</dbReference>
<evidence type="ECO:0000313" key="6">
    <source>
        <dbReference type="EMBL" id="QNE22582.1"/>
    </source>
</evidence>
<reference evidence="7" key="1">
    <citation type="submission" date="2019-09" db="EMBL/GenBank/DDBJ databases">
        <title>Antimicrobial potential of Antarctic Bacteria.</title>
        <authorList>
            <person name="Benaud N."/>
            <person name="Edwards R.J."/>
            <person name="Ferrari B.C."/>
        </authorList>
    </citation>
    <scope>NUCLEOTIDE SEQUENCE [LARGE SCALE GENOMIC DNA]</scope>
    <source>
        <strain evidence="7">SPB151</strain>
    </source>
</reference>
<dbReference type="Proteomes" id="UP000515563">
    <property type="component" value="Chromosome"/>
</dbReference>
<dbReference type="Gene3D" id="1.10.260.40">
    <property type="entry name" value="lambda repressor-like DNA-binding domains"/>
    <property type="match status" value="1"/>
</dbReference>
<sequence>MVNYERLSRTNRQEVSPPSDRVASAPGPDRRIVSRPGKRTTIVDIAQRAQVSISTVSRVLNGQTISDQLLAGRVREAAAELGYRPNVVARDFRRGVTSTIGVVVPDLANPFFPHVLKGLAEDVSAGDHRLLVVDSGENPEQELRLVTQLAGTCDGIILCSPRMPVSDLGQISALGVPVVCTNRSVGKLPFGTVGIDSAAGMRQAIAHLHDLGHRKIGYLGGPATSWSDGLRREGLRAAAAEYGVEVVSVAGRFDERRRVRATARASRGKSHRRDRVQRHRRDRRARPAAGAVDRRAVPAVGDRVRRHPGRRVPRAAADHRHAPEGGARPPRVGPPARSDAVRRHHSRATPTGDPHHTLLHRRPLELPVTDVKDAR</sequence>
<feature type="region of interest" description="Disordered" evidence="4">
    <location>
        <begin position="258"/>
        <end position="375"/>
    </location>
</feature>
<feature type="compositionally biased region" description="Basic residues" evidence="4">
    <location>
        <begin position="304"/>
        <end position="313"/>
    </location>
</feature>
<keyword evidence="2" id="KW-0238">DNA-binding</keyword>
<feature type="compositionally biased region" description="Basic residues" evidence="4">
    <location>
        <begin position="258"/>
        <end position="286"/>
    </location>
</feature>
<evidence type="ECO:0000256" key="2">
    <source>
        <dbReference type="ARBA" id="ARBA00023125"/>
    </source>
</evidence>
<dbReference type="GO" id="GO:0003700">
    <property type="term" value="F:DNA-binding transcription factor activity"/>
    <property type="evidence" value="ECO:0007669"/>
    <property type="project" value="TreeGrafter"/>
</dbReference>
<dbReference type="SUPFAM" id="SSF47413">
    <property type="entry name" value="lambda repressor-like DNA-binding domains"/>
    <property type="match status" value="1"/>
</dbReference>
<dbReference type="PANTHER" id="PTHR30146">
    <property type="entry name" value="LACI-RELATED TRANSCRIPTIONAL REPRESSOR"/>
    <property type="match status" value="1"/>
</dbReference>
<dbReference type="InterPro" id="IPR010982">
    <property type="entry name" value="Lambda_DNA-bd_dom_sf"/>
</dbReference>
<dbReference type="Pfam" id="PF00356">
    <property type="entry name" value="LacI"/>
    <property type="match status" value="1"/>
</dbReference>
<dbReference type="Gene3D" id="3.40.50.2300">
    <property type="match status" value="2"/>
</dbReference>
<keyword evidence="7" id="KW-1185">Reference proteome</keyword>
<dbReference type="SMART" id="SM00354">
    <property type="entry name" value="HTH_LACI"/>
    <property type="match status" value="1"/>
</dbReference>
<dbReference type="KEGG" id="kqi:F1D05_37655"/>
<evidence type="ECO:0000256" key="3">
    <source>
        <dbReference type="ARBA" id="ARBA00023163"/>
    </source>
</evidence>
<evidence type="ECO:0000256" key="1">
    <source>
        <dbReference type="ARBA" id="ARBA00023015"/>
    </source>
</evidence>
<dbReference type="AlphaFoldDB" id="A0A7G6X8L7"/>
<dbReference type="InterPro" id="IPR001761">
    <property type="entry name" value="Peripla_BP/Lac1_sug-bd_dom"/>
</dbReference>
<dbReference type="GO" id="GO:0000976">
    <property type="term" value="F:transcription cis-regulatory region binding"/>
    <property type="evidence" value="ECO:0007669"/>
    <property type="project" value="TreeGrafter"/>
</dbReference>
<evidence type="ECO:0000256" key="4">
    <source>
        <dbReference type="SAM" id="MobiDB-lite"/>
    </source>
</evidence>
<dbReference type="EMBL" id="CP043661">
    <property type="protein sequence ID" value="QNE22582.1"/>
    <property type="molecule type" value="Genomic_DNA"/>
</dbReference>
<dbReference type="CDD" id="cd01392">
    <property type="entry name" value="HTH_LacI"/>
    <property type="match status" value="1"/>
</dbReference>
<feature type="compositionally biased region" description="Low complexity" evidence="4">
    <location>
        <begin position="324"/>
        <end position="337"/>
    </location>
</feature>
<keyword evidence="1" id="KW-0805">Transcription regulation</keyword>
<protein>
    <submittedName>
        <fullName evidence="6">LacI family transcriptional regulator</fullName>
    </submittedName>
</protein>
<feature type="domain" description="HTH lacI-type" evidence="5">
    <location>
        <begin position="40"/>
        <end position="94"/>
    </location>
</feature>
<dbReference type="SUPFAM" id="SSF53822">
    <property type="entry name" value="Periplasmic binding protein-like I"/>
    <property type="match status" value="1"/>
</dbReference>
<reference evidence="6 7" key="2">
    <citation type="journal article" date="2020" name="Microbiol. Resour. Announc.">
        <title>Antarctic desert soil bacteria exhibit high novel natural product potential, evaluated through long-read genome sequencing and comparative genomics.</title>
        <authorList>
            <person name="Benaud N."/>
            <person name="Edwards R.J."/>
            <person name="Amos T.G."/>
            <person name="D'Agostino P.M."/>
            <person name="Gutierrez-Chavez C."/>
            <person name="Montgomery K."/>
            <person name="Nicetic I."/>
            <person name="Ferrari B.C."/>
        </authorList>
    </citation>
    <scope>NUCLEOTIDE SEQUENCE [LARGE SCALE GENOMIC DNA]</scope>
    <source>
        <strain evidence="6 7">SPB151</strain>
    </source>
</reference>
<feature type="compositionally biased region" description="Basic and acidic residues" evidence="4">
    <location>
        <begin position="1"/>
        <end position="12"/>
    </location>
</feature>